<evidence type="ECO:0000313" key="4">
    <source>
        <dbReference type="Proteomes" id="UP000694680"/>
    </source>
</evidence>
<keyword evidence="1" id="KW-0732">Signal</keyword>
<dbReference type="AlphaFoldDB" id="A0A8C5E9J9"/>
<feature type="domain" description="PLAC" evidence="2">
    <location>
        <begin position="52"/>
        <end position="90"/>
    </location>
</feature>
<dbReference type="InterPro" id="IPR010909">
    <property type="entry name" value="PLAC"/>
</dbReference>
<evidence type="ECO:0000259" key="2">
    <source>
        <dbReference type="PROSITE" id="PS50900"/>
    </source>
</evidence>
<dbReference type="Ensembl" id="ENSGWIT00000015807.1">
    <property type="protein sequence ID" value="ENSGWIP00000014291.1"/>
    <property type="gene ID" value="ENSGWIG00000008085.1"/>
</dbReference>
<reference evidence="3" key="3">
    <citation type="submission" date="2025-09" db="UniProtKB">
        <authorList>
            <consortium name="Ensembl"/>
        </authorList>
    </citation>
    <scope>IDENTIFICATION</scope>
</reference>
<dbReference type="PROSITE" id="PS50900">
    <property type="entry name" value="PLAC"/>
    <property type="match status" value="1"/>
</dbReference>
<protein>
    <recommendedName>
        <fullName evidence="2">PLAC domain-containing protein</fullName>
    </recommendedName>
</protein>
<dbReference type="Pfam" id="PF08686">
    <property type="entry name" value="PLAC"/>
    <property type="match status" value="1"/>
</dbReference>
<evidence type="ECO:0000256" key="1">
    <source>
        <dbReference type="ARBA" id="ARBA00022729"/>
    </source>
</evidence>
<evidence type="ECO:0000313" key="3">
    <source>
        <dbReference type="Ensembl" id="ENSGWIP00000014291.1"/>
    </source>
</evidence>
<keyword evidence="4" id="KW-1185">Reference proteome</keyword>
<dbReference type="Proteomes" id="UP000694680">
    <property type="component" value="Chromosome 9"/>
</dbReference>
<proteinExistence type="predicted"/>
<accession>A0A8C5E9J9</accession>
<name>A0A8C5E9J9_GOUWI</name>
<sequence length="94" mass="10770">LEGDKSDFQIFDDEECGGLERPEEEEHCFERLRDVKLSKQTCTLQPCPTQPPDENCQDRSSTNCLLALKVNLCSHWYYSKACCHSCRTTRPPGT</sequence>
<reference evidence="3" key="1">
    <citation type="submission" date="2020-06" db="EMBL/GenBank/DDBJ databases">
        <authorList>
            <consortium name="Wellcome Sanger Institute Data Sharing"/>
        </authorList>
    </citation>
    <scope>NUCLEOTIDE SEQUENCE [LARGE SCALE GENOMIC DNA]</scope>
</reference>
<reference evidence="3" key="2">
    <citation type="submission" date="2025-08" db="UniProtKB">
        <authorList>
            <consortium name="Ensembl"/>
        </authorList>
    </citation>
    <scope>IDENTIFICATION</scope>
</reference>
<organism evidence="3 4">
    <name type="scientific">Gouania willdenowi</name>
    <name type="common">Blunt-snouted clingfish</name>
    <name type="synonym">Lepadogaster willdenowi</name>
    <dbReference type="NCBI Taxonomy" id="441366"/>
    <lineage>
        <taxon>Eukaryota</taxon>
        <taxon>Metazoa</taxon>
        <taxon>Chordata</taxon>
        <taxon>Craniata</taxon>
        <taxon>Vertebrata</taxon>
        <taxon>Euteleostomi</taxon>
        <taxon>Actinopterygii</taxon>
        <taxon>Neopterygii</taxon>
        <taxon>Teleostei</taxon>
        <taxon>Neoteleostei</taxon>
        <taxon>Acanthomorphata</taxon>
        <taxon>Ovalentaria</taxon>
        <taxon>Blenniimorphae</taxon>
        <taxon>Blenniiformes</taxon>
        <taxon>Gobiesocoidei</taxon>
        <taxon>Gobiesocidae</taxon>
        <taxon>Gobiesocinae</taxon>
        <taxon>Gouania</taxon>
    </lineage>
</organism>